<gene>
    <name evidence="1" type="ORF">MNBD_NITROSPIRAE03-1725</name>
</gene>
<organism evidence="1">
    <name type="scientific">hydrothermal vent metagenome</name>
    <dbReference type="NCBI Taxonomy" id="652676"/>
    <lineage>
        <taxon>unclassified sequences</taxon>
        <taxon>metagenomes</taxon>
        <taxon>ecological metagenomes</taxon>
    </lineage>
</organism>
<name>A0A3B1D115_9ZZZZ</name>
<proteinExistence type="predicted"/>
<sequence length="66" mass="7463">MEYGFHPFPYAGITRIRFYGSPAQLFAGLSGSCLPQGHQKLMFRLTNNTVTSHGYEARIVRRLTVT</sequence>
<dbReference type="AlphaFoldDB" id="A0A3B1D115"/>
<protein>
    <submittedName>
        <fullName evidence="1">Uncharacterized protein</fullName>
    </submittedName>
</protein>
<accession>A0A3B1D115</accession>
<evidence type="ECO:0000313" key="1">
    <source>
        <dbReference type="EMBL" id="VAX34432.1"/>
    </source>
</evidence>
<dbReference type="EMBL" id="UOGI01000315">
    <property type="protein sequence ID" value="VAX34432.1"/>
    <property type="molecule type" value="Genomic_DNA"/>
</dbReference>
<reference evidence="1" key="1">
    <citation type="submission" date="2018-06" db="EMBL/GenBank/DDBJ databases">
        <authorList>
            <person name="Zhirakovskaya E."/>
        </authorList>
    </citation>
    <scope>NUCLEOTIDE SEQUENCE</scope>
</reference>